<dbReference type="RefSeq" id="WP_310866206.1">
    <property type="nucleotide sequence ID" value="NZ_JAVLSF010000441.1"/>
</dbReference>
<accession>A0AAJ2H271</accession>
<name>A0AAJ2H271_9HYPH</name>
<dbReference type="EMBL" id="JAVLSF010000441">
    <property type="protein sequence ID" value="MDR9778075.1"/>
    <property type="molecule type" value="Genomic_DNA"/>
</dbReference>
<reference evidence="1" key="1">
    <citation type="submission" date="2023-04" db="EMBL/GenBank/DDBJ databases">
        <title>Genomic characterization of faba bean (Vicia faba) microsymbionts in Mexican soils.</title>
        <authorList>
            <person name="Rivera Orduna F.N."/>
            <person name="Guevara-Luna J."/>
            <person name="Yan J."/>
            <person name="Arroyo-Herrera I."/>
            <person name="Li Y."/>
            <person name="Vasquez-Murrieta M.S."/>
            <person name="Wang E.T."/>
        </authorList>
    </citation>
    <scope>NUCLEOTIDE SEQUENCE</scope>
    <source>
        <strain evidence="1">CH26</strain>
    </source>
</reference>
<evidence type="ECO:0000313" key="2">
    <source>
        <dbReference type="Proteomes" id="UP001268610"/>
    </source>
</evidence>
<dbReference type="Proteomes" id="UP001268610">
    <property type="component" value="Unassembled WGS sequence"/>
</dbReference>
<proteinExistence type="predicted"/>
<feature type="non-terminal residue" evidence="1">
    <location>
        <position position="1"/>
    </location>
</feature>
<sequence>GNNATVIGSTGIAARMYAEFTKSGDAMLTGGGQASTLEIGGAGNNTYGFEFGELSPLVVGSPNRAYFDSGNVYLNLTDTKQLLMPQNAALNAAKFGANGTVTSAADYTQTINNSTTNINPYALVLAIRGMDFQAISKRGRFTSTPGNAPANTFTGGESNTWGLGLPFYNVNANLA</sequence>
<gene>
    <name evidence="1" type="ORF">RJJ65_36685</name>
</gene>
<comment type="caution">
    <text evidence="1">The sequence shown here is derived from an EMBL/GenBank/DDBJ whole genome shotgun (WGS) entry which is preliminary data.</text>
</comment>
<feature type="non-terminal residue" evidence="1">
    <location>
        <position position="175"/>
    </location>
</feature>
<organism evidence="1 2">
    <name type="scientific">Rhizobium hidalgonense</name>
    <dbReference type="NCBI Taxonomy" id="1538159"/>
    <lineage>
        <taxon>Bacteria</taxon>
        <taxon>Pseudomonadati</taxon>
        <taxon>Pseudomonadota</taxon>
        <taxon>Alphaproteobacteria</taxon>
        <taxon>Hyphomicrobiales</taxon>
        <taxon>Rhizobiaceae</taxon>
        <taxon>Rhizobium/Agrobacterium group</taxon>
        <taxon>Rhizobium</taxon>
    </lineage>
</organism>
<dbReference type="AlphaFoldDB" id="A0AAJ2H271"/>
<protein>
    <submittedName>
        <fullName evidence="1">Uncharacterized protein</fullName>
    </submittedName>
</protein>
<evidence type="ECO:0000313" key="1">
    <source>
        <dbReference type="EMBL" id="MDR9778075.1"/>
    </source>
</evidence>